<dbReference type="EMBL" id="BQNB010013867">
    <property type="protein sequence ID" value="GJT21173.1"/>
    <property type="molecule type" value="Genomic_DNA"/>
</dbReference>
<evidence type="ECO:0000313" key="2">
    <source>
        <dbReference type="Proteomes" id="UP001151760"/>
    </source>
</evidence>
<gene>
    <name evidence="1" type="ORF">Tco_0891110</name>
</gene>
<organism evidence="1 2">
    <name type="scientific">Tanacetum coccineum</name>
    <dbReference type="NCBI Taxonomy" id="301880"/>
    <lineage>
        <taxon>Eukaryota</taxon>
        <taxon>Viridiplantae</taxon>
        <taxon>Streptophyta</taxon>
        <taxon>Embryophyta</taxon>
        <taxon>Tracheophyta</taxon>
        <taxon>Spermatophyta</taxon>
        <taxon>Magnoliopsida</taxon>
        <taxon>eudicotyledons</taxon>
        <taxon>Gunneridae</taxon>
        <taxon>Pentapetalae</taxon>
        <taxon>asterids</taxon>
        <taxon>campanulids</taxon>
        <taxon>Asterales</taxon>
        <taxon>Asteraceae</taxon>
        <taxon>Asteroideae</taxon>
        <taxon>Anthemideae</taxon>
        <taxon>Anthemidinae</taxon>
        <taxon>Tanacetum</taxon>
    </lineage>
</organism>
<reference evidence="1" key="1">
    <citation type="journal article" date="2022" name="Int. J. Mol. Sci.">
        <title>Draft Genome of Tanacetum Coccineum: Genomic Comparison of Closely Related Tanacetum-Family Plants.</title>
        <authorList>
            <person name="Yamashiro T."/>
            <person name="Shiraishi A."/>
            <person name="Nakayama K."/>
            <person name="Satake H."/>
        </authorList>
    </citation>
    <scope>NUCLEOTIDE SEQUENCE</scope>
</reference>
<accession>A0ABQ5C3J0</accession>
<evidence type="ECO:0008006" key="3">
    <source>
        <dbReference type="Google" id="ProtNLM"/>
    </source>
</evidence>
<comment type="caution">
    <text evidence="1">The sequence shown here is derived from an EMBL/GenBank/DDBJ whole genome shotgun (WGS) entry which is preliminary data.</text>
</comment>
<name>A0ABQ5C3J0_9ASTR</name>
<keyword evidence="2" id="KW-1185">Reference proteome</keyword>
<evidence type="ECO:0000313" key="1">
    <source>
        <dbReference type="EMBL" id="GJT21173.1"/>
    </source>
</evidence>
<dbReference type="Proteomes" id="UP001151760">
    <property type="component" value="Unassembled WGS sequence"/>
</dbReference>
<proteinExistence type="predicted"/>
<sequence length="263" mass="29960">MELDEVIKSSVKDHVPIPSEFEGIFDIMCDVPFCDKNHFDAESDLMESLLNRDTSIVYSPNINSLLEEFAEGDIRLIEQLLYDDTSSDDDSYEDIDYVEASPPDSELVNLEEVKDDIFREKLLNINLLIAKIESLNDNPSPDCVPKSPSPSPILLSLIRIILYLNSRLLAIKRKRRHADNSLPEYDLFLFETEPDQGELTSVVMEDMLGEHHAHNVLPNHPTLMLDSDFSPSDGPSYLSFSDNLFTRYSSLFAFFLRKSRCCG</sequence>
<reference evidence="1" key="2">
    <citation type="submission" date="2022-01" db="EMBL/GenBank/DDBJ databases">
        <authorList>
            <person name="Yamashiro T."/>
            <person name="Shiraishi A."/>
            <person name="Satake H."/>
            <person name="Nakayama K."/>
        </authorList>
    </citation>
    <scope>NUCLEOTIDE SEQUENCE</scope>
</reference>
<protein>
    <recommendedName>
        <fullName evidence="3">Reverse transcriptase domain-containing protein</fullName>
    </recommendedName>
</protein>